<dbReference type="SMART" id="SM01111">
    <property type="entry name" value="CVNH"/>
    <property type="match status" value="1"/>
</dbReference>
<dbReference type="Proteomes" id="UP000660380">
    <property type="component" value="Unassembled WGS sequence"/>
</dbReference>
<gene>
    <name evidence="3" type="ORF">H6G81_09840</name>
</gene>
<dbReference type="InterPro" id="IPR011058">
    <property type="entry name" value="Cyanovirin-N"/>
</dbReference>
<evidence type="ECO:0000259" key="2">
    <source>
        <dbReference type="SMART" id="SM01111"/>
    </source>
</evidence>
<dbReference type="EMBL" id="JACJTA010000016">
    <property type="protein sequence ID" value="MBD2604818.1"/>
    <property type="molecule type" value="Genomic_DNA"/>
</dbReference>
<dbReference type="RefSeq" id="WP_029633845.1">
    <property type="nucleotide sequence ID" value="NZ_JACJTA010000016.1"/>
</dbReference>
<dbReference type="Pfam" id="PF08881">
    <property type="entry name" value="CVNH"/>
    <property type="match status" value="1"/>
</dbReference>
<evidence type="ECO:0000313" key="4">
    <source>
        <dbReference type="Proteomes" id="UP000660380"/>
    </source>
</evidence>
<evidence type="ECO:0000256" key="1">
    <source>
        <dbReference type="SAM" id="SignalP"/>
    </source>
</evidence>
<dbReference type="SUPFAM" id="SSF51322">
    <property type="entry name" value="Cyanovirin-N"/>
    <property type="match status" value="1"/>
</dbReference>
<proteinExistence type="predicted"/>
<protein>
    <recommendedName>
        <fullName evidence="2">Cyanovirin-N domain-containing protein</fullName>
    </recommendedName>
</protein>
<accession>A0ABR8GNA2</accession>
<dbReference type="Gene3D" id="2.30.60.10">
    <property type="entry name" value="Cyanovirin-N"/>
    <property type="match status" value="1"/>
</dbReference>
<dbReference type="InterPro" id="IPR036673">
    <property type="entry name" value="Cyanovirin-N_sf"/>
</dbReference>
<feature type="domain" description="Cyanovirin-N" evidence="2">
    <location>
        <begin position="30"/>
        <end position="128"/>
    </location>
</feature>
<feature type="signal peptide" evidence="1">
    <location>
        <begin position="1"/>
        <end position="26"/>
    </location>
</feature>
<keyword evidence="1" id="KW-0732">Signal</keyword>
<sequence>MKTNFVGIIGLLFTCTSLGIIPRADAAPSSYQKTCSQISIAGNQLSAICKTRNGSLNQTSLTLRGIENIDGNLKVTNPNKVSSYQNSCPEIGINGRRINATCKRRDGSLKRTSIVLNGIENIDGFLKYTSSP</sequence>
<keyword evidence="4" id="KW-1185">Reference proteome</keyword>
<feature type="chain" id="PRO_5046266608" description="Cyanovirin-N domain-containing protein" evidence="1">
    <location>
        <begin position="27"/>
        <end position="132"/>
    </location>
</feature>
<reference evidence="3 4" key="1">
    <citation type="journal article" date="2020" name="ISME J.">
        <title>Comparative genomics reveals insights into cyanobacterial evolution and habitat adaptation.</title>
        <authorList>
            <person name="Chen M.Y."/>
            <person name="Teng W.K."/>
            <person name="Zhao L."/>
            <person name="Hu C.X."/>
            <person name="Zhou Y.K."/>
            <person name="Han B.P."/>
            <person name="Song L.R."/>
            <person name="Shu W.S."/>
        </authorList>
    </citation>
    <scope>NUCLEOTIDE SEQUENCE [LARGE SCALE GENOMIC DNA]</scope>
    <source>
        <strain evidence="3 4">FACHB-248</strain>
    </source>
</reference>
<name>A0ABR8GNA2_9CYAN</name>
<comment type="caution">
    <text evidence="3">The sequence shown here is derived from an EMBL/GenBank/DDBJ whole genome shotgun (WGS) entry which is preliminary data.</text>
</comment>
<organism evidence="3 4">
    <name type="scientific">Scytonema hofmannii FACHB-248</name>
    <dbReference type="NCBI Taxonomy" id="1842502"/>
    <lineage>
        <taxon>Bacteria</taxon>
        <taxon>Bacillati</taxon>
        <taxon>Cyanobacteriota</taxon>
        <taxon>Cyanophyceae</taxon>
        <taxon>Nostocales</taxon>
        <taxon>Scytonemataceae</taxon>
        <taxon>Scytonema</taxon>
    </lineage>
</organism>
<evidence type="ECO:0000313" key="3">
    <source>
        <dbReference type="EMBL" id="MBD2604818.1"/>
    </source>
</evidence>